<accession>A0ABR2ZNB4</accession>
<evidence type="ECO:0000313" key="2">
    <source>
        <dbReference type="Proteomes" id="UP001437256"/>
    </source>
</evidence>
<keyword evidence="2" id="KW-1185">Reference proteome</keyword>
<evidence type="ECO:0000313" key="1">
    <source>
        <dbReference type="EMBL" id="KAL0062903.1"/>
    </source>
</evidence>
<proteinExistence type="predicted"/>
<gene>
    <name evidence="1" type="ORF">AAF712_010224</name>
</gene>
<organism evidence="1 2">
    <name type="scientific">Marasmius tenuissimus</name>
    <dbReference type="NCBI Taxonomy" id="585030"/>
    <lineage>
        <taxon>Eukaryota</taxon>
        <taxon>Fungi</taxon>
        <taxon>Dikarya</taxon>
        <taxon>Basidiomycota</taxon>
        <taxon>Agaricomycotina</taxon>
        <taxon>Agaricomycetes</taxon>
        <taxon>Agaricomycetidae</taxon>
        <taxon>Agaricales</taxon>
        <taxon>Marasmiineae</taxon>
        <taxon>Marasmiaceae</taxon>
        <taxon>Marasmius</taxon>
    </lineage>
</organism>
<name>A0ABR2ZNB4_9AGAR</name>
<dbReference type="EMBL" id="JBBXMP010000093">
    <property type="protein sequence ID" value="KAL0062903.1"/>
    <property type="molecule type" value="Genomic_DNA"/>
</dbReference>
<comment type="caution">
    <text evidence="1">The sequence shown here is derived from an EMBL/GenBank/DDBJ whole genome shotgun (WGS) entry which is preliminary data.</text>
</comment>
<reference evidence="1 2" key="1">
    <citation type="submission" date="2024-05" db="EMBL/GenBank/DDBJ databases">
        <title>A draft genome resource for the thread blight pathogen Marasmius tenuissimus strain MS-2.</title>
        <authorList>
            <person name="Yulfo-Soto G.E."/>
            <person name="Baruah I.K."/>
            <person name="Amoako-Attah I."/>
            <person name="Bukari Y."/>
            <person name="Meinhardt L.W."/>
            <person name="Bailey B.A."/>
            <person name="Cohen S.P."/>
        </authorList>
    </citation>
    <scope>NUCLEOTIDE SEQUENCE [LARGE SCALE GENOMIC DNA]</scope>
    <source>
        <strain evidence="1 2">MS-2</strain>
    </source>
</reference>
<sequence>MPAIPQIKLNTGAEIPGIALGCAPAPFTPDAIDASKNWMLTALKVANIPPHRRVCI</sequence>
<dbReference type="Proteomes" id="UP001437256">
    <property type="component" value="Unassembled WGS sequence"/>
</dbReference>
<protein>
    <submittedName>
        <fullName evidence="1">Uncharacterized protein</fullName>
    </submittedName>
</protein>